<feature type="transmembrane region" description="Helical" evidence="1">
    <location>
        <begin position="41"/>
        <end position="61"/>
    </location>
</feature>
<accession>A0A3A4P944</accession>
<keyword evidence="1" id="KW-1133">Transmembrane helix</keyword>
<feature type="transmembrane region" description="Helical" evidence="1">
    <location>
        <begin position="67"/>
        <end position="100"/>
    </location>
</feature>
<evidence type="ECO:0000313" key="2">
    <source>
        <dbReference type="EMBL" id="RJP24484.1"/>
    </source>
</evidence>
<dbReference type="AlphaFoldDB" id="A0A3A4P944"/>
<protein>
    <submittedName>
        <fullName evidence="2">Uncharacterized protein</fullName>
    </submittedName>
</protein>
<name>A0A3A4P944_ABYX5</name>
<organism evidence="2 3">
    <name type="scientific">Abyssobacteria bacterium (strain SURF_5)</name>
    <dbReference type="NCBI Taxonomy" id="2093360"/>
    <lineage>
        <taxon>Bacteria</taxon>
        <taxon>Pseudomonadati</taxon>
        <taxon>Candidatus Hydrogenedentota</taxon>
        <taxon>Candidatus Abyssobacteria</taxon>
    </lineage>
</organism>
<reference evidence="2 3" key="1">
    <citation type="journal article" date="2017" name="ISME J.">
        <title>Energy and carbon metabolisms in a deep terrestrial subsurface fluid microbial community.</title>
        <authorList>
            <person name="Momper L."/>
            <person name="Jungbluth S.P."/>
            <person name="Lee M.D."/>
            <person name="Amend J.P."/>
        </authorList>
    </citation>
    <scope>NUCLEOTIDE SEQUENCE [LARGE SCALE GENOMIC DNA]</scope>
    <source>
        <strain evidence="2">SURF_5</strain>
    </source>
</reference>
<evidence type="ECO:0000256" key="1">
    <source>
        <dbReference type="SAM" id="Phobius"/>
    </source>
</evidence>
<dbReference type="EMBL" id="QZKU01000034">
    <property type="protein sequence ID" value="RJP24484.1"/>
    <property type="molecule type" value="Genomic_DNA"/>
</dbReference>
<evidence type="ECO:0000313" key="3">
    <source>
        <dbReference type="Proteomes" id="UP000265882"/>
    </source>
</evidence>
<sequence length="121" mass="12471">MEKTVTTEKDLGQALKEKVSTIIIEGSLKDKVIRIRATGKVAWLIAGGAIAIAIAIVISSAGTAAPVAALVGGTTVGILGLPAAIAATSIGVAAGGFAALNRLRRYKEFERSENRLVLKMK</sequence>
<comment type="caution">
    <text evidence="2">The sequence shown here is derived from an EMBL/GenBank/DDBJ whole genome shotgun (WGS) entry which is preliminary data.</text>
</comment>
<keyword evidence="1" id="KW-0472">Membrane</keyword>
<gene>
    <name evidence="2" type="ORF">C4520_03980</name>
</gene>
<keyword evidence="1" id="KW-0812">Transmembrane</keyword>
<proteinExistence type="predicted"/>
<dbReference type="Proteomes" id="UP000265882">
    <property type="component" value="Unassembled WGS sequence"/>
</dbReference>